<proteinExistence type="predicted"/>
<name>A0A4Z2ICD7_9TELE</name>
<protein>
    <submittedName>
        <fullName evidence="1">Uncharacterized protein</fullName>
    </submittedName>
</protein>
<evidence type="ECO:0000313" key="1">
    <source>
        <dbReference type="EMBL" id="TNN75082.1"/>
    </source>
</evidence>
<dbReference type="AlphaFoldDB" id="A0A4Z2ICD7"/>
<accession>A0A4Z2ICD7</accession>
<dbReference type="Proteomes" id="UP000314294">
    <property type="component" value="Unassembled WGS sequence"/>
</dbReference>
<organism evidence="1 2">
    <name type="scientific">Liparis tanakae</name>
    <name type="common">Tanaka's snailfish</name>
    <dbReference type="NCBI Taxonomy" id="230148"/>
    <lineage>
        <taxon>Eukaryota</taxon>
        <taxon>Metazoa</taxon>
        <taxon>Chordata</taxon>
        <taxon>Craniata</taxon>
        <taxon>Vertebrata</taxon>
        <taxon>Euteleostomi</taxon>
        <taxon>Actinopterygii</taxon>
        <taxon>Neopterygii</taxon>
        <taxon>Teleostei</taxon>
        <taxon>Neoteleostei</taxon>
        <taxon>Acanthomorphata</taxon>
        <taxon>Eupercaria</taxon>
        <taxon>Perciformes</taxon>
        <taxon>Cottioidei</taxon>
        <taxon>Cottales</taxon>
        <taxon>Liparidae</taxon>
        <taxon>Liparis</taxon>
    </lineage>
</organism>
<reference evidence="1 2" key="1">
    <citation type="submission" date="2019-03" db="EMBL/GenBank/DDBJ databases">
        <title>First draft genome of Liparis tanakae, snailfish: a comprehensive survey of snailfish specific genes.</title>
        <authorList>
            <person name="Kim W."/>
            <person name="Song I."/>
            <person name="Jeong J.-H."/>
            <person name="Kim D."/>
            <person name="Kim S."/>
            <person name="Ryu S."/>
            <person name="Song J.Y."/>
            <person name="Lee S.K."/>
        </authorList>
    </citation>
    <scope>NUCLEOTIDE SEQUENCE [LARGE SCALE GENOMIC DNA]</scope>
    <source>
        <tissue evidence="1">Muscle</tissue>
    </source>
</reference>
<comment type="caution">
    <text evidence="1">The sequence shown here is derived from an EMBL/GenBank/DDBJ whole genome shotgun (WGS) entry which is preliminary data.</text>
</comment>
<keyword evidence="2" id="KW-1185">Reference proteome</keyword>
<evidence type="ECO:0000313" key="2">
    <source>
        <dbReference type="Proteomes" id="UP000314294"/>
    </source>
</evidence>
<gene>
    <name evidence="1" type="ORF">EYF80_014655</name>
</gene>
<dbReference type="EMBL" id="SRLO01000107">
    <property type="protein sequence ID" value="TNN75082.1"/>
    <property type="molecule type" value="Genomic_DNA"/>
</dbReference>
<sequence length="290" mass="31259">MREEYSVGMVVSLGIPGCCSVCWASRLAADWLLDKPAPLAFMRMSEMSMRAVVVTLAGQDRRQARPNEKQTPFTPDCCPAPVVLIIDAEGPCETLKGVIAGERAASGEREGEKLGDMATEEMDPCALRGDLRKEDKWGNVLPTAGFGGTVLAPGWATESHAHWSGRDPEIPHECMDPRCCHSDRPCIQEGPDAWTTIIRDHSLSLRKGLCSLKAPVHWSTWNRLVSSPELTEYCTSPLGAESGSVADRCKSSVPAAAPSFSMALYSARLKAGGLSLASVTLISMGTLELR</sequence>